<feature type="region of interest" description="Disordered" evidence="1">
    <location>
        <begin position="116"/>
        <end position="157"/>
    </location>
</feature>
<proteinExistence type="predicted"/>
<feature type="region of interest" description="Disordered" evidence="1">
    <location>
        <begin position="76"/>
        <end position="98"/>
    </location>
</feature>
<evidence type="ECO:0000313" key="2">
    <source>
        <dbReference type="EMBL" id="OQV14626.1"/>
    </source>
</evidence>
<sequence length="246" mass="27017">MSAQRIELTNRRADGRKDIWKVGWTDGRKDIWRVGWTDGRKDIWKVGRTDRLSNRRTLLTVTLPWRAPGWTNKFPAAPLSSTPSPWNGGSLREGPRHRGRCRTDLRLHRLPSRLVPPRNCMIGRPPSLTESKVSSTSDGRADLIDPRPRPAEHGEGLTGHECVRVGGPGLAELLTLALLTDGDRCEELDGRSEFGATGRVRDGEDGHVVGVLVATVEGALLAGVSSHCATDECGETTRRAIPRTSL</sequence>
<evidence type="ECO:0000313" key="3">
    <source>
        <dbReference type="Proteomes" id="UP000192578"/>
    </source>
</evidence>
<organism evidence="2 3">
    <name type="scientific">Hypsibius exemplaris</name>
    <name type="common">Freshwater tardigrade</name>
    <dbReference type="NCBI Taxonomy" id="2072580"/>
    <lineage>
        <taxon>Eukaryota</taxon>
        <taxon>Metazoa</taxon>
        <taxon>Ecdysozoa</taxon>
        <taxon>Tardigrada</taxon>
        <taxon>Eutardigrada</taxon>
        <taxon>Parachela</taxon>
        <taxon>Hypsibioidea</taxon>
        <taxon>Hypsibiidae</taxon>
        <taxon>Hypsibius</taxon>
    </lineage>
</organism>
<name>A0A1W0WHE9_HYPEX</name>
<keyword evidence="3" id="KW-1185">Reference proteome</keyword>
<gene>
    <name evidence="2" type="ORF">BV898_11131</name>
</gene>
<dbReference type="AlphaFoldDB" id="A0A1W0WHE9"/>
<feature type="compositionally biased region" description="Basic and acidic residues" evidence="1">
    <location>
        <begin position="139"/>
        <end position="155"/>
    </location>
</feature>
<reference evidence="3" key="1">
    <citation type="submission" date="2017-01" db="EMBL/GenBank/DDBJ databases">
        <title>Comparative genomics of anhydrobiosis in the tardigrade Hypsibius dujardini.</title>
        <authorList>
            <person name="Yoshida Y."/>
            <person name="Koutsovoulos G."/>
            <person name="Laetsch D."/>
            <person name="Stevens L."/>
            <person name="Kumar S."/>
            <person name="Horikawa D."/>
            <person name="Ishino K."/>
            <person name="Komine S."/>
            <person name="Tomita M."/>
            <person name="Blaxter M."/>
            <person name="Arakawa K."/>
        </authorList>
    </citation>
    <scope>NUCLEOTIDE SEQUENCE [LARGE SCALE GENOMIC DNA]</scope>
    <source>
        <strain evidence="3">Z151</strain>
    </source>
</reference>
<accession>A0A1W0WHE9</accession>
<protein>
    <submittedName>
        <fullName evidence="2">Uncharacterized protein</fullName>
    </submittedName>
</protein>
<dbReference type="Proteomes" id="UP000192578">
    <property type="component" value="Unassembled WGS sequence"/>
</dbReference>
<feature type="compositionally biased region" description="Polar residues" evidence="1">
    <location>
        <begin position="128"/>
        <end position="138"/>
    </location>
</feature>
<dbReference type="EMBL" id="MTYJ01000101">
    <property type="protein sequence ID" value="OQV14626.1"/>
    <property type="molecule type" value="Genomic_DNA"/>
</dbReference>
<comment type="caution">
    <text evidence="2">The sequence shown here is derived from an EMBL/GenBank/DDBJ whole genome shotgun (WGS) entry which is preliminary data.</text>
</comment>
<evidence type="ECO:0000256" key="1">
    <source>
        <dbReference type="SAM" id="MobiDB-lite"/>
    </source>
</evidence>